<dbReference type="AlphaFoldDB" id="A0A414KNH1"/>
<protein>
    <submittedName>
        <fullName evidence="1">Uncharacterized protein</fullName>
    </submittedName>
</protein>
<organism evidence="1 2">
    <name type="scientific">Blautia obeum</name>
    <dbReference type="NCBI Taxonomy" id="40520"/>
    <lineage>
        <taxon>Bacteria</taxon>
        <taxon>Bacillati</taxon>
        <taxon>Bacillota</taxon>
        <taxon>Clostridia</taxon>
        <taxon>Lachnospirales</taxon>
        <taxon>Lachnospiraceae</taxon>
        <taxon>Blautia</taxon>
    </lineage>
</organism>
<comment type="caution">
    <text evidence="1">The sequence shown here is derived from an EMBL/GenBank/DDBJ whole genome shotgun (WGS) entry which is preliminary data.</text>
</comment>
<sequence length="210" mass="23913">MNQEQENLKNHCTISAIISYICRMKDLGTMMHGKYVTISWEEECKKYVTISWEEECKKYIVKLTHTDFINYYNPLGVVIESNQNAKRNQRFEILSWRNSYFIEHNLGKKTILEIAGEKKTDAEVLQEKVASSLLLSGIEKAINSTDAEVLQEKVASSLLLSGIEKAINSTYATIIKVIADIQNNQENNIKLDTSVTNIEVGNYIKTLGLK</sequence>
<evidence type="ECO:0000313" key="1">
    <source>
        <dbReference type="EMBL" id="RHE78570.1"/>
    </source>
</evidence>
<proteinExistence type="predicted"/>
<accession>A0A414KNH1</accession>
<reference evidence="1 2" key="1">
    <citation type="submission" date="2018-08" db="EMBL/GenBank/DDBJ databases">
        <title>A genome reference for cultivated species of the human gut microbiota.</title>
        <authorList>
            <person name="Zou Y."/>
            <person name="Xue W."/>
            <person name="Luo G."/>
        </authorList>
    </citation>
    <scope>NUCLEOTIDE SEQUENCE [LARGE SCALE GENOMIC DNA]</scope>
    <source>
        <strain evidence="1 2">AM27-32LB</strain>
    </source>
</reference>
<gene>
    <name evidence="1" type="ORF">DW723_01005</name>
</gene>
<evidence type="ECO:0000313" key="2">
    <source>
        <dbReference type="Proteomes" id="UP000283928"/>
    </source>
</evidence>
<dbReference type="Proteomes" id="UP000283928">
    <property type="component" value="Unassembled WGS sequence"/>
</dbReference>
<dbReference type="EMBL" id="QSKO01000001">
    <property type="protein sequence ID" value="RHE78570.1"/>
    <property type="molecule type" value="Genomic_DNA"/>
</dbReference>
<name>A0A414KNH1_9FIRM</name>